<keyword evidence="4 7" id="KW-1133">Transmembrane helix</keyword>
<sequence>MGNLGDLSPQGSVASALQIGVLVGLISTSLQAIGLTLQRKSHLLEDEKHPYELRRPPFKRRRWQLGMMMFVVSNIVGSTIQITTLPLPVLSTLQASGLVFNTVFATLILGEAFTRYSLIGTLLVCAGAVLIAVFGAIGEPAHTLNQLLVLLRGRGFILWVAGTVMLSIVIFAGSKVLQAVTSRSKHPTLRSSYAPRLNLTHNRVRLIRGLCYGMISGILSAHTLLLAKSAVELLVRTIVDRHNQFNRWQSWVILLLMVSLALLQLYYLHLGLKLCSTSILYPFVFCIYNVIAILDGLIYFRQVSRLTKLHAGLVALGTVILLGGVLCLSWRLEDIDSHTMAVSGPSQAAIGPGMAAIDETTEGPVRLDLDDEEERIGEREPLLRPRPLQESTRQRAPSLPLYATMSKHKRTSSTNMDPASIWAELEDSDIDIENAPTGARSSLLTRFSIDPIQTRPRSKSGAPFRFSSGSGSGSGWSLRLPRRFQNDAASSRSQPQPQPRRTSFSGSGPGPEQRLLLPKRRALTTLTGYGTASSTTSLPESGGHYQYQPENTSPDSRSATGRLLAGSRNALGAWRTGMQYLARLTGTGAGTGTGSSRRSARERRALDSEANHIPPTTRHHDTPGPEQ</sequence>
<feature type="region of interest" description="Disordered" evidence="6">
    <location>
        <begin position="377"/>
        <end position="397"/>
    </location>
</feature>
<dbReference type="InterPro" id="IPR037185">
    <property type="entry name" value="EmrE-like"/>
</dbReference>
<protein>
    <recommendedName>
        <fullName evidence="10">DUF803 domain protein</fullName>
    </recommendedName>
</protein>
<feature type="transmembrane region" description="Helical" evidence="7">
    <location>
        <begin position="279"/>
        <end position="300"/>
    </location>
</feature>
<feature type="transmembrane region" description="Helical" evidence="7">
    <location>
        <begin position="12"/>
        <end position="33"/>
    </location>
</feature>
<proteinExistence type="predicted"/>
<keyword evidence="5 7" id="KW-0472">Membrane</keyword>
<dbReference type="AlphaFoldDB" id="A0A3D8RFJ2"/>
<dbReference type="PANTHER" id="PTHR12570">
    <property type="match status" value="1"/>
</dbReference>
<dbReference type="EMBL" id="PVWQ01000009">
    <property type="protein sequence ID" value="RDW72644.1"/>
    <property type="molecule type" value="Genomic_DNA"/>
</dbReference>
<organism evidence="8 9">
    <name type="scientific">Aspergillus mulundensis</name>
    <dbReference type="NCBI Taxonomy" id="1810919"/>
    <lineage>
        <taxon>Eukaryota</taxon>
        <taxon>Fungi</taxon>
        <taxon>Dikarya</taxon>
        <taxon>Ascomycota</taxon>
        <taxon>Pezizomycotina</taxon>
        <taxon>Eurotiomycetes</taxon>
        <taxon>Eurotiomycetidae</taxon>
        <taxon>Eurotiales</taxon>
        <taxon>Aspergillaceae</taxon>
        <taxon>Aspergillus</taxon>
        <taxon>Aspergillus subgen. Nidulantes</taxon>
    </lineage>
</organism>
<feature type="transmembrane region" description="Helical" evidence="7">
    <location>
        <begin position="116"/>
        <end position="137"/>
    </location>
</feature>
<reference evidence="8 9" key="1">
    <citation type="journal article" date="2018" name="IMA Fungus">
        <title>IMA Genome-F 9: Draft genome sequence of Annulohypoxylon stygium, Aspergillus mulundensis, Berkeleyomyces basicola (syn. Thielaviopsis basicola), Ceratocystis smalleyi, two Cercospora beticola strains, Coleophoma cylindrospora, Fusarium fracticaudum, Phialophora cf. hyalina, and Morchella septimelata.</title>
        <authorList>
            <person name="Wingfield B.D."/>
            <person name="Bills G.F."/>
            <person name="Dong Y."/>
            <person name="Huang W."/>
            <person name="Nel W.J."/>
            <person name="Swalarsk-Parry B.S."/>
            <person name="Vaghefi N."/>
            <person name="Wilken P.M."/>
            <person name="An Z."/>
            <person name="de Beer Z.W."/>
            <person name="De Vos L."/>
            <person name="Chen L."/>
            <person name="Duong T.A."/>
            <person name="Gao Y."/>
            <person name="Hammerbacher A."/>
            <person name="Kikkert J.R."/>
            <person name="Li Y."/>
            <person name="Li H."/>
            <person name="Li K."/>
            <person name="Li Q."/>
            <person name="Liu X."/>
            <person name="Ma X."/>
            <person name="Naidoo K."/>
            <person name="Pethybridge S.J."/>
            <person name="Sun J."/>
            <person name="Steenkamp E.T."/>
            <person name="van der Nest M.A."/>
            <person name="van Wyk S."/>
            <person name="Wingfield M.J."/>
            <person name="Xiong C."/>
            <person name="Yue Q."/>
            <person name="Zhang X."/>
        </authorList>
    </citation>
    <scope>NUCLEOTIDE SEQUENCE [LARGE SCALE GENOMIC DNA]</scope>
    <source>
        <strain evidence="8 9">DSM 5745</strain>
    </source>
</reference>
<feature type="transmembrane region" description="Helical" evidence="7">
    <location>
        <begin position="63"/>
        <end position="83"/>
    </location>
</feature>
<comment type="caution">
    <text evidence="8">The sequence shown here is derived from an EMBL/GenBank/DDBJ whole genome shotgun (WGS) entry which is preliminary data.</text>
</comment>
<evidence type="ECO:0000313" key="9">
    <source>
        <dbReference type="Proteomes" id="UP000256690"/>
    </source>
</evidence>
<feature type="region of interest" description="Disordered" evidence="6">
    <location>
        <begin position="585"/>
        <end position="627"/>
    </location>
</feature>
<feature type="transmembrane region" description="Helical" evidence="7">
    <location>
        <begin position="157"/>
        <end position="177"/>
    </location>
</feature>
<dbReference type="GO" id="GO:0015095">
    <property type="term" value="F:magnesium ion transmembrane transporter activity"/>
    <property type="evidence" value="ECO:0007669"/>
    <property type="project" value="InterPro"/>
</dbReference>
<evidence type="ECO:0000256" key="2">
    <source>
        <dbReference type="ARBA" id="ARBA00022692"/>
    </source>
</evidence>
<dbReference type="Gene3D" id="1.10.3730.20">
    <property type="match status" value="1"/>
</dbReference>
<evidence type="ECO:0000313" key="8">
    <source>
        <dbReference type="EMBL" id="RDW72644.1"/>
    </source>
</evidence>
<keyword evidence="2 7" id="KW-0812">Transmembrane</keyword>
<dbReference type="GeneID" id="38118186"/>
<comment type="subcellular location">
    <subcellularLocation>
        <location evidence="1">Endoplasmic reticulum membrane</location>
        <topology evidence="1">Multi-pass membrane protein</topology>
    </subcellularLocation>
</comment>
<dbReference type="Pfam" id="PF05653">
    <property type="entry name" value="Mg_trans_NIPA"/>
    <property type="match status" value="2"/>
</dbReference>
<feature type="transmembrane region" description="Helical" evidence="7">
    <location>
        <begin position="248"/>
        <end position="267"/>
    </location>
</feature>
<evidence type="ECO:0000256" key="5">
    <source>
        <dbReference type="ARBA" id="ARBA00023136"/>
    </source>
</evidence>
<dbReference type="OrthoDB" id="2504919at2759"/>
<evidence type="ECO:0000256" key="6">
    <source>
        <dbReference type="SAM" id="MobiDB-lite"/>
    </source>
</evidence>
<keyword evidence="3" id="KW-0256">Endoplasmic reticulum</keyword>
<feature type="compositionally biased region" description="Polar residues" evidence="6">
    <location>
        <begin position="524"/>
        <end position="539"/>
    </location>
</feature>
<accession>A0A3D8RFJ2</accession>
<evidence type="ECO:0000256" key="1">
    <source>
        <dbReference type="ARBA" id="ARBA00004477"/>
    </source>
</evidence>
<feature type="region of interest" description="Disordered" evidence="6">
    <location>
        <begin position="450"/>
        <end position="560"/>
    </location>
</feature>
<feature type="compositionally biased region" description="Low complexity" evidence="6">
    <location>
        <begin position="490"/>
        <end position="501"/>
    </location>
</feature>
<dbReference type="SUPFAM" id="SSF103481">
    <property type="entry name" value="Multidrug resistance efflux transporter EmrE"/>
    <property type="match status" value="1"/>
</dbReference>
<feature type="transmembrane region" description="Helical" evidence="7">
    <location>
        <begin position="89"/>
        <end position="109"/>
    </location>
</feature>
<evidence type="ECO:0008006" key="10">
    <source>
        <dbReference type="Google" id="ProtNLM"/>
    </source>
</evidence>
<feature type="transmembrane region" description="Helical" evidence="7">
    <location>
        <begin position="312"/>
        <end position="330"/>
    </location>
</feature>
<gene>
    <name evidence="8" type="ORF">DSM5745_07816</name>
</gene>
<evidence type="ECO:0000256" key="7">
    <source>
        <dbReference type="SAM" id="Phobius"/>
    </source>
</evidence>
<dbReference type="InterPro" id="IPR008521">
    <property type="entry name" value="Mg_trans_NIPA"/>
</dbReference>
<evidence type="ECO:0000256" key="4">
    <source>
        <dbReference type="ARBA" id="ARBA00022989"/>
    </source>
</evidence>
<dbReference type="RefSeq" id="XP_026601864.1">
    <property type="nucleotide sequence ID" value="XM_026749832.1"/>
</dbReference>
<dbReference type="FunFam" id="1.10.3730.20:FF:000012">
    <property type="entry name" value="DUF803 domain-containing protein"/>
    <property type="match status" value="1"/>
</dbReference>
<feature type="compositionally biased region" description="Basic and acidic residues" evidence="6">
    <location>
        <begin position="618"/>
        <end position="627"/>
    </location>
</feature>
<feature type="compositionally biased region" description="Polar residues" evidence="6">
    <location>
        <begin position="548"/>
        <end position="559"/>
    </location>
</feature>
<dbReference type="GO" id="GO:0016020">
    <property type="term" value="C:membrane"/>
    <property type="evidence" value="ECO:0007669"/>
    <property type="project" value="UniProtKB-SubCell"/>
</dbReference>
<evidence type="ECO:0000256" key="3">
    <source>
        <dbReference type="ARBA" id="ARBA00022824"/>
    </source>
</evidence>
<dbReference type="Proteomes" id="UP000256690">
    <property type="component" value="Unassembled WGS sequence"/>
</dbReference>
<keyword evidence="9" id="KW-1185">Reference proteome</keyword>
<name>A0A3D8RFJ2_9EURO</name>
<dbReference type="PANTHER" id="PTHR12570:SF86">
    <property type="entry name" value="ADR321CP"/>
    <property type="match status" value="1"/>
</dbReference>